<dbReference type="SUPFAM" id="SSF81296">
    <property type="entry name" value="E set domains"/>
    <property type="match status" value="1"/>
</dbReference>
<dbReference type="InterPro" id="IPR038162">
    <property type="entry name" value="SoxY_sf"/>
</dbReference>
<name>A0ABU8XPX6_9PROT</name>
<dbReference type="Gene3D" id="2.60.40.10">
    <property type="entry name" value="Immunoglobulins"/>
    <property type="match status" value="1"/>
</dbReference>
<feature type="chain" id="PRO_5045137788" evidence="1">
    <location>
        <begin position="24"/>
        <end position="265"/>
    </location>
</feature>
<comment type="caution">
    <text evidence="4">The sequence shown here is derived from an EMBL/GenBank/DDBJ whole genome shotgun (WGS) entry which is preliminary data.</text>
</comment>
<organism evidence="4 5">
    <name type="scientific">Benzoatithermus flavus</name>
    <dbReference type="NCBI Taxonomy" id="3108223"/>
    <lineage>
        <taxon>Bacteria</taxon>
        <taxon>Pseudomonadati</taxon>
        <taxon>Pseudomonadota</taxon>
        <taxon>Alphaproteobacteria</taxon>
        <taxon>Geminicoccales</taxon>
        <taxon>Geminicoccaceae</taxon>
        <taxon>Benzoatithermus</taxon>
    </lineage>
</organism>
<keyword evidence="5" id="KW-1185">Reference proteome</keyword>
<dbReference type="RefSeq" id="WP_418158943.1">
    <property type="nucleotide sequence ID" value="NZ_JBBLZC010000006.1"/>
</dbReference>
<evidence type="ECO:0000313" key="5">
    <source>
        <dbReference type="Proteomes" id="UP001375743"/>
    </source>
</evidence>
<feature type="signal peptide" evidence="1">
    <location>
        <begin position="1"/>
        <end position="23"/>
    </location>
</feature>
<dbReference type="InterPro" id="IPR030831">
    <property type="entry name" value="Fuse-rel_SoxYZ"/>
</dbReference>
<proteinExistence type="predicted"/>
<dbReference type="Proteomes" id="UP001375743">
    <property type="component" value="Unassembled WGS sequence"/>
</dbReference>
<evidence type="ECO:0000313" key="4">
    <source>
        <dbReference type="EMBL" id="MEK0083096.1"/>
    </source>
</evidence>
<protein>
    <submittedName>
        <fullName evidence="4">Quinoprotein dehydrogenase-associated SoxYZ-like carrier</fullName>
    </submittedName>
</protein>
<dbReference type="Pfam" id="PF13501">
    <property type="entry name" value="SoxY"/>
    <property type="match status" value="1"/>
</dbReference>
<dbReference type="InterPro" id="IPR032711">
    <property type="entry name" value="SoxY"/>
</dbReference>
<accession>A0ABU8XPX6</accession>
<dbReference type="Pfam" id="PF08770">
    <property type="entry name" value="SoxZ"/>
    <property type="match status" value="1"/>
</dbReference>
<dbReference type="InterPro" id="IPR014880">
    <property type="entry name" value="SoxZ_dom"/>
</dbReference>
<feature type="domain" description="Sulphur oxidation protein SoxZ" evidence="2">
    <location>
        <begin position="170"/>
        <end position="258"/>
    </location>
</feature>
<dbReference type="Gene3D" id="2.60.40.2470">
    <property type="entry name" value="SoxY domain"/>
    <property type="match status" value="1"/>
</dbReference>
<evidence type="ECO:0000256" key="1">
    <source>
        <dbReference type="SAM" id="SignalP"/>
    </source>
</evidence>
<keyword evidence="1" id="KW-0732">Signal</keyword>
<dbReference type="EMBL" id="JBBLZC010000006">
    <property type="protein sequence ID" value="MEK0083096.1"/>
    <property type="molecule type" value="Genomic_DNA"/>
</dbReference>
<evidence type="ECO:0000259" key="3">
    <source>
        <dbReference type="Pfam" id="PF13501"/>
    </source>
</evidence>
<gene>
    <name evidence="4" type="ORF">U1T56_08030</name>
</gene>
<dbReference type="InterPro" id="IPR014756">
    <property type="entry name" value="Ig_E-set"/>
</dbReference>
<dbReference type="NCBIfam" id="TIGR04557">
    <property type="entry name" value="fuse_rel_SoxYZ"/>
    <property type="match status" value="1"/>
</dbReference>
<evidence type="ECO:0000259" key="2">
    <source>
        <dbReference type="Pfam" id="PF08770"/>
    </source>
</evidence>
<dbReference type="InterPro" id="IPR013783">
    <property type="entry name" value="Ig-like_fold"/>
</dbReference>
<reference evidence="4 5" key="1">
    <citation type="submission" date="2024-01" db="EMBL/GenBank/DDBJ databases">
        <title>Multi-omics insights into the function and evolution of sodium benzoate biodegradation pathways in Benzoatithermus flavus gen. nov., sp. nov. from hot spring.</title>
        <authorList>
            <person name="Hu C.-J."/>
            <person name="Li W.-J."/>
        </authorList>
    </citation>
    <scope>NUCLEOTIDE SEQUENCE [LARGE SCALE GENOMIC DNA]</scope>
    <source>
        <strain evidence="4 5">SYSU G07066</strain>
    </source>
</reference>
<sequence>MRRSGIALTAAFLLTAPVAAASAAEDNWPSIRDALFQDRELLDGAGVMVLEAPARAEDAAVVPVTIKALVPQAPERWIKALHLVIDNNPAPVAGVFHFFPESGRATVATRVRVNEYTKLHAVAETSDGRLYVVERFIKASGGCSAPALKDKEAALARLGRMQLKPMTPFAAGAVNEAQLLVSHPNYTGLQIDQLTRNWIAPDYVRSIKVRYGDKPVLEAETDISISEDPAITFSFVPEGPATMAVEVEDSKGRRFERSWPIGSSS</sequence>
<feature type="domain" description="Ig-like SoxY" evidence="3">
    <location>
        <begin position="33"/>
        <end position="143"/>
    </location>
</feature>